<feature type="transmembrane region" description="Helical" evidence="1">
    <location>
        <begin position="33"/>
        <end position="48"/>
    </location>
</feature>
<organism evidence="2 3">
    <name type="scientific">Corynebacterium rouxii</name>
    <dbReference type="NCBI Taxonomy" id="2719119"/>
    <lineage>
        <taxon>Bacteria</taxon>
        <taxon>Bacillati</taxon>
        <taxon>Actinomycetota</taxon>
        <taxon>Actinomycetes</taxon>
        <taxon>Mycobacteriales</taxon>
        <taxon>Corynebacteriaceae</taxon>
        <taxon>Corynebacterium</taxon>
    </lineage>
</organism>
<feature type="transmembrane region" description="Helical" evidence="1">
    <location>
        <begin position="55"/>
        <end position="76"/>
    </location>
</feature>
<evidence type="ECO:0008006" key="4">
    <source>
        <dbReference type="Google" id="ProtNLM"/>
    </source>
</evidence>
<keyword evidence="1" id="KW-1133">Transmembrane helix</keyword>
<evidence type="ECO:0000256" key="1">
    <source>
        <dbReference type="SAM" id="Phobius"/>
    </source>
</evidence>
<reference evidence="2 3" key="1">
    <citation type="submission" date="2019-11" db="EMBL/GenBank/DDBJ databases">
        <authorList>
            <person name="Brisse S."/>
        </authorList>
    </citation>
    <scope>NUCLEOTIDE SEQUENCE [LARGE SCALE GENOMIC DNA]</scope>
    <source>
        <strain evidence="2">FRC0190</strain>
    </source>
</reference>
<feature type="transmembrane region" description="Helical" evidence="1">
    <location>
        <begin position="82"/>
        <end position="108"/>
    </location>
</feature>
<sequence>MKYFAIDVLAVLVFAILARAAHGGLEIAHILDTWWPFTIGTILGWALQRGKDPLTLSYGITVWICTAVAGLTFWALRHGAIPHWSFIIVAVMMAGLLILGWRSIVTLISRLKNISKKY</sequence>
<proteinExistence type="predicted"/>
<evidence type="ECO:0000313" key="3">
    <source>
        <dbReference type="Proteomes" id="UP000423525"/>
    </source>
</evidence>
<evidence type="ECO:0000313" key="2">
    <source>
        <dbReference type="EMBL" id="VZH86307.1"/>
    </source>
</evidence>
<dbReference type="InterPro" id="IPR021414">
    <property type="entry name" value="DUF3054"/>
</dbReference>
<dbReference type="KEGG" id="crf:FRC0190_02224"/>
<keyword evidence="1" id="KW-0812">Transmembrane</keyword>
<dbReference type="Pfam" id="PF11255">
    <property type="entry name" value="DUF3054"/>
    <property type="match status" value="1"/>
</dbReference>
<dbReference type="Proteomes" id="UP000423525">
    <property type="component" value="Chromosome"/>
</dbReference>
<dbReference type="EMBL" id="LR738855">
    <property type="protein sequence ID" value="VZH86307.1"/>
    <property type="molecule type" value="Genomic_DNA"/>
</dbReference>
<dbReference type="AlphaFoldDB" id="A0A6I8MGU4"/>
<dbReference type="RefSeq" id="WP_155874328.1">
    <property type="nucleotide sequence ID" value="NZ_CP168248.1"/>
</dbReference>
<keyword evidence="1" id="KW-0472">Membrane</keyword>
<name>A0A6I8MGU4_9CORY</name>
<accession>A0A6I8MGU4</accession>
<gene>
    <name evidence="2" type="ORF">FRC0190_02224</name>
</gene>
<protein>
    <recommendedName>
        <fullName evidence="4">DUF3054 domain-containing protein</fullName>
    </recommendedName>
</protein>